<feature type="region of interest" description="Disordered" evidence="1">
    <location>
        <begin position="1"/>
        <end position="21"/>
    </location>
</feature>
<feature type="domain" description="Anti-sigma factor NepR" evidence="2">
    <location>
        <begin position="27"/>
        <end position="58"/>
    </location>
</feature>
<sequence>MTTPKTSAAERRNARITEFDGTAEDPITAQLRQLYDDAAAEPLPDHLLRLLDRLAEAEAKR</sequence>
<dbReference type="RefSeq" id="WP_200608383.1">
    <property type="nucleotide sequence ID" value="NZ_JAEHHL010000002.1"/>
</dbReference>
<organism evidence="3 4">
    <name type="scientific">Thermohalobaculum xanthum</name>
    <dbReference type="NCBI Taxonomy" id="2753746"/>
    <lineage>
        <taxon>Bacteria</taxon>
        <taxon>Pseudomonadati</taxon>
        <taxon>Pseudomonadota</taxon>
        <taxon>Alphaproteobacteria</taxon>
        <taxon>Rhodobacterales</taxon>
        <taxon>Paracoccaceae</taxon>
        <taxon>Thermohalobaculum</taxon>
    </lineage>
</organism>
<proteinExistence type="predicted"/>
<protein>
    <recommendedName>
        <fullName evidence="2">Anti-sigma factor NepR domain-containing protein</fullName>
    </recommendedName>
</protein>
<dbReference type="Proteomes" id="UP000655420">
    <property type="component" value="Unassembled WGS sequence"/>
</dbReference>
<keyword evidence="4" id="KW-1185">Reference proteome</keyword>
<reference evidence="3" key="1">
    <citation type="submission" date="2020-12" db="EMBL/GenBank/DDBJ databases">
        <title>Bacterial taxonomy.</title>
        <authorList>
            <person name="Pan X."/>
        </authorList>
    </citation>
    <scope>NUCLEOTIDE SEQUENCE</scope>
    <source>
        <strain evidence="3">M0105</strain>
    </source>
</reference>
<dbReference type="EMBL" id="JAEHHL010000002">
    <property type="protein sequence ID" value="MBK0398778.1"/>
    <property type="molecule type" value="Genomic_DNA"/>
</dbReference>
<accession>A0A8J7M636</accession>
<evidence type="ECO:0000313" key="3">
    <source>
        <dbReference type="EMBL" id="MBK0398778.1"/>
    </source>
</evidence>
<feature type="compositionally biased region" description="Basic and acidic residues" evidence="1">
    <location>
        <begin position="8"/>
        <end position="18"/>
    </location>
</feature>
<dbReference type="Pfam" id="PF18557">
    <property type="entry name" value="NepR"/>
    <property type="match status" value="1"/>
</dbReference>
<evidence type="ECO:0000256" key="1">
    <source>
        <dbReference type="SAM" id="MobiDB-lite"/>
    </source>
</evidence>
<name>A0A8J7M636_9RHOB</name>
<comment type="caution">
    <text evidence="3">The sequence shown here is derived from an EMBL/GenBank/DDBJ whole genome shotgun (WGS) entry which is preliminary data.</text>
</comment>
<evidence type="ECO:0000259" key="2">
    <source>
        <dbReference type="Pfam" id="PF18557"/>
    </source>
</evidence>
<dbReference type="AlphaFoldDB" id="A0A8J7M636"/>
<dbReference type="InterPro" id="IPR041649">
    <property type="entry name" value="NepR"/>
</dbReference>
<evidence type="ECO:0000313" key="4">
    <source>
        <dbReference type="Proteomes" id="UP000655420"/>
    </source>
</evidence>
<gene>
    <name evidence="3" type="ORF">H0I76_06230</name>
</gene>